<protein>
    <submittedName>
        <fullName evidence="2">ATP-binding protein</fullName>
    </submittedName>
</protein>
<dbReference type="Gene3D" id="3.30.950.30">
    <property type="entry name" value="Schlafen, AAA domain"/>
    <property type="match status" value="1"/>
</dbReference>
<evidence type="ECO:0000313" key="2">
    <source>
        <dbReference type="EMBL" id="HGU47576.1"/>
    </source>
</evidence>
<accession>A0A7C4S1S5</accession>
<dbReference type="Pfam" id="PF04326">
    <property type="entry name" value="SLFN_AlbA_2"/>
    <property type="match status" value="1"/>
</dbReference>
<dbReference type="AlphaFoldDB" id="A0A7C4S1S5"/>
<name>A0A7C4S1S5_UNCW3</name>
<dbReference type="InterPro" id="IPR007421">
    <property type="entry name" value="Schlafen_AlbA_2_dom"/>
</dbReference>
<feature type="domain" description="Schlafen AlbA-2" evidence="1">
    <location>
        <begin position="25"/>
        <end position="140"/>
    </location>
</feature>
<keyword evidence="2" id="KW-0067">ATP-binding</keyword>
<organism evidence="2">
    <name type="scientific">candidate division WOR-3 bacterium</name>
    <dbReference type="NCBI Taxonomy" id="2052148"/>
    <lineage>
        <taxon>Bacteria</taxon>
        <taxon>Bacteria division WOR-3</taxon>
    </lineage>
</organism>
<sequence length="304" mass="34930">MEYKSVDKLHIDNRGRLLDSKGIEDKKEEIIIKPLVAFLNKFSSEGGVLILGIKDKNHLPVELAPAEPKIFTPERLRNWISNYISTIPSTKDSPDIEIKNIDVNGKIVTLIEVHPKDFNTVYFSRLTNDVYIRKNDESVLCTLDETMRMTEEKIIAKVFVDLKVIEKEEIDENWVKYQIEFQYINEGNKPGEWVRLLLEFQMKQGTPADIQIQSLPAPGYRKPVGSLKTFSSGFQQDSYTKDVIYSKGVVGYKIGKLEIKIAKTALAEMIINTFEYKGFMSQVFSISAKEINEITREFRSYISL</sequence>
<evidence type="ECO:0000259" key="1">
    <source>
        <dbReference type="Pfam" id="PF04326"/>
    </source>
</evidence>
<comment type="caution">
    <text evidence="2">The sequence shown here is derived from an EMBL/GenBank/DDBJ whole genome shotgun (WGS) entry which is preliminary data.</text>
</comment>
<keyword evidence="2" id="KW-0547">Nucleotide-binding</keyword>
<proteinExistence type="predicted"/>
<dbReference type="GO" id="GO:0005524">
    <property type="term" value="F:ATP binding"/>
    <property type="evidence" value="ECO:0007669"/>
    <property type="project" value="UniProtKB-KW"/>
</dbReference>
<reference evidence="2" key="1">
    <citation type="journal article" date="2020" name="mSystems">
        <title>Genome- and Community-Level Interaction Insights into Carbon Utilization and Element Cycling Functions of Hydrothermarchaeota in Hydrothermal Sediment.</title>
        <authorList>
            <person name="Zhou Z."/>
            <person name="Liu Y."/>
            <person name="Xu W."/>
            <person name="Pan J."/>
            <person name="Luo Z.H."/>
            <person name="Li M."/>
        </authorList>
    </citation>
    <scope>NUCLEOTIDE SEQUENCE [LARGE SCALE GENOMIC DNA]</scope>
    <source>
        <strain evidence="2">SpSt-594</strain>
    </source>
</reference>
<dbReference type="EMBL" id="DSZH01000159">
    <property type="protein sequence ID" value="HGU47576.1"/>
    <property type="molecule type" value="Genomic_DNA"/>
</dbReference>
<dbReference type="InterPro" id="IPR038461">
    <property type="entry name" value="Schlafen_AlbA_2_dom_sf"/>
</dbReference>
<gene>
    <name evidence="2" type="ORF">ENT60_03295</name>
</gene>